<gene>
    <name evidence="9" type="ORF">NEMVEDRAFT_v1g204606</name>
</gene>
<feature type="region of interest" description="Disordered" evidence="6">
    <location>
        <begin position="693"/>
        <end position="717"/>
    </location>
</feature>
<dbReference type="InterPro" id="IPR037278">
    <property type="entry name" value="ARFGAP/RecO"/>
</dbReference>
<feature type="domain" description="Arf-GAP" evidence="8">
    <location>
        <begin position="509"/>
        <end position="632"/>
    </location>
</feature>
<accession>A7RZU7</accession>
<keyword evidence="4" id="KW-0862">Zinc</keyword>
<dbReference type="OMA" id="VCTGKWI"/>
<protein>
    <submittedName>
        <fullName evidence="9">Uncharacterized protein</fullName>
    </submittedName>
</protein>
<evidence type="ECO:0000313" key="10">
    <source>
        <dbReference type="Proteomes" id="UP000001593"/>
    </source>
</evidence>
<dbReference type="PANTHER" id="PTHR23180:SF160">
    <property type="entry name" value="ADP-RIBOSYLATION FACTOR GTPASE-ACTIVATING PROTEIN EFFECTOR PROTEIN 1"/>
    <property type="match status" value="1"/>
</dbReference>
<evidence type="ECO:0000256" key="2">
    <source>
        <dbReference type="ARBA" id="ARBA00022723"/>
    </source>
</evidence>
<evidence type="ECO:0000313" key="9">
    <source>
        <dbReference type="EMBL" id="EDO43007.1"/>
    </source>
</evidence>
<organism evidence="9 10">
    <name type="scientific">Nematostella vectensis</name>
    <name type="common">Starlet sea anemone</name>
    <dbReference type="NCBI Taxonomy" id="45351"/>
    <lineage>
        <taxon>Eukaryota</taxon>
        <taxon>Metazoa</taxon>
        <taxon>Cnidaria</taxon>
        <taxon>Anthozoa</taxon>
        <taxon>Hexacorallia</taxon>
        <taxon>Actiniaria</taxon>
        <taxon>Edwardsiidae</taxon>
        <taxon>Nematostella</taxon>
    </lineage>
</organism>
<dbReference type="Gene3D" id="2.30.29.30">
    <property type="entry name" value="Pleckstrin-homology domain (PH domain)/Phosphotyrosine-binding domain (PTB)"/>
    <property type="match status" value="1"/>
</dbReference>
<dbReference type="SUPFAM" id="SSF103657">
    <property type="entry name" value="BAR/IMD domain-like"/>
    <property type="match status" value="1"/>
</dbReference>
<dbReference type="Pfam" id="PF00169">
    <property type="entry name" value="PH"/>
    <property type="match status" value="1"/>
</dbReference>
<dbReference type="Pfam" id="PF01412">
    <property type="entry name" value="ArfGap"/>
    <property type="match status" value="1"/>
</dbReference>
<dbReference type="STRING" id="45351.A7RZU7"/>
<evidence type="ECO:0000259" key="7">
    <source>
        <dbReference type="PROSITE" id="PS50003"/>
    </source>
</evidence>
<evidence type="ECO:0000259" key="8">
    <source>
        <dbReference type="PROSITE" id="PS50115"/>
    </source>
</evidence>
<dbReference type="Proteomes" id="UP000001593">
    <property type="component" value="Unassembled WGS sequence"/>
</dbReference>
<dbReference type="EMBL" id="DS469558">
    <property type="protein sequence ID" value="EDO43007.1"/>
    <property type="molecule type" value="Genomic_DNA"/>
</dbReference>
<dbReference type="Gene3D" id="1.10.220.150">
    <property type="entry name" value="Arf GTPase activating protein"/>
    <property type="match status" value="1"/>
</dbReference>
<evidence type="ECO:0000256" key="6">
    <source>
        <dbReference type="SAM" id="MobiDB-lite"/>
    </source>
</evidence>
<proteinExistence type="predicted"/>
<dbReference type="HOGENOM" id="CLU_385577_0_0_1"/>
<dbReference type="InParanoid" id="A7RZU7"/>
<keyword evidence="10" id="KW-1185">Reference proteome</keyword>
<dbReference type="Gene3D" id="1.20.1270.60">
    <property type="entry name" value="Arfaptin homology (AH) domain/BAR domain"/>
    <property type="match status" value="2"/>
</dbReference>
<dbReference type="InterPro" id="IPR045258">
    <property type="entry name" value="ACAP1/2/3-like"/>
</dbReference>
<dbReference type="PRINTS" id="PR00405">
    <property type="entry name" value="REVINTRACTNG"/>
</dbReference>
<dbReference type="InterPro" id="IPR011993">
    <property type="entry name" value="PH-like_dom_sf"/>
</dbReference>
<dbReference type="SMART" id="SM00233">
    <property type="entry name" value="PH"/>
    <property type="match status" value="1"/>
</dbReference>
<dbReference type="Pfam" id="PF16746">
    <property type="entry name" value="BAR_3"/>
    <property type="match status" value="2"/>
</dbReference>
<sequence length="717" mass="80646">MTFYDNELSIPELPKLELALDDGPDCYQSLTYWSTKASQIAPALSALAKSVGSYYESGMAHYQSGISVSSAMEQVSKEFQDDPKMSEPISKFSDVLQRIECYRDMLLNQTNLLMLQPLQEVAKEYEKVKPSLLDRCAHAMFQTRQNYQQLLLKYIASLKELHTVRKVTLLQKVLEHMLAQFSFFNFGYQTLKDVEPYMNDLFQELHERHLKEETKLDLSFSKKSLKDDERTQEEVNQKILLQHQRDAQAFGEPPNLAVLAQTVSAMNAGKFFNKIGDLFQSGSFDENQEKVINVVPADLISPTSQSIPRHTLPDTSVVVSTINRSTARPLEWDGCKKGYLRIRQKAFPKSRWPLLYFIVDKKNGQLLAQGQEQAQPSTLESLLLCTVKICDASDVDRNFCFQLISPSSDRVFQALTDAEVQGWISAIQVCTGKWILAIQVCTGKWISAIQVCTGKWISAIQVCTGKWISAIQEATADALRNSKAKLQTLARSQLDSAIDIKKEPRCLVLNAAERIRKVEGNKYCADCSAPRPDWASINLGITVCIECSGVHRSMGVHVSKVRSLTLDKWDGDTVEFMEAMGNTKVNKIFEANLNDFPKLTRDSGKHDRQAFIKLKYVEQKFYSPIPAEGLDPEVAEALITRPGDREDELLDISQELEDERSLMGSSPLCLIDDCQDCSNHPCQHSRQFAASQLVVSDSGGEQEDTPSTTPIEPESEC</sequence>
<dbReference type="CDD" id="cd08204">
    <property type="entry name" value="ArfGap"/>
    <property type="match status" value="1"/>
</dbReference>
<feature type="domain" description="PH" evidence="7">
    <location>
        <begin position="333"/>
        <end position="432"/>
    </location>
</feature>
<dbReference type="PhylomeDB" id="A7RZU7"/>
<evidence type="ECO:0000256" key="5">
    <source>
        <dbReference type="PROSITE-ProRule" id="PRU00288"/>
    </source>
</evidence>
<dbReference type="GO" id="GO:0008270">
    <property type="term" value="F:zinc ion binding"/>
    <property type="evidence" value="ECO:0007669"/>
    <property type="project" value="UniProtKB-KW"/>
</dbReference>
<evidence type="ECO:0000256" key="1">
    <source>
        <dbReference type="ARBA" id="ARBA00022468"/>
    </source>
</evidence>
<dbReference type="InterPro" id="IPR001164">
    <property type="entry name" value="ArfGAP_dom"/>
</dbReference>
<dbReference type="InterPro" id="IPR038508">
    <property type="entry name" value="ArfGAP_dom_sf"/>
</dbReference>
<dbReference type="InterPro" id="IPR001849">
    <property type="entry name" value="PH_domain"/>
</dbReference>
<keyword evidence="3 5" id="KW-0863">Zinc-finger</keyword>
<keyword evidence="2" id="KW-0479">Metal-binding</keyword>
<dbReference type="eggNOG" id="KOG0521">
    <property type="taxonomic scope" value="Eukaryota"/>
</dbReference>
<dbReference type="InterPro" id="IPR004148">
    <property type="entry name" value="BAR_dom"/>
</dbReference>
<dbReference type="SMART" id="SM00105">
    <property type="entry name" value="ArfGap"/>
    <property type="match status" value="1"/>
</dbReference>
<dbReference type="PROSITE" id="PS50115">
    <property type="entry name" value="ARFGAP"/>
    <property type="match status" value="1"/>
</dbReference>
<evidence type="ECO:0000256" key="4">
    <source>
        <dbReference type="ARBA" id="ARBA00022833"/>
    </source>
</evidence>
<dbReference type="PROSITE" id="PS50003">
    <property type="entry name" value="PH_DOMAIN"/>
    <property type="match status" value="1"/>
</dbReference>
<dbReference type="SUPFAM" id="SSF57863">
    <property type="entry name" value="ArfGap/RecO-like zinc finger"/>
    <property type="match status" value="1"/>
</dbReference>
<dbReference type="InterPro" id="IPR027267">
    <property type="entry name" value="AH/BAR_dom_sf"/>
</dbReference>
<dbReference type="AlphaFoldDB" id="A7RZU7"/>
<dbReference type="GO" id="GO:0005096">
    <property type="term" value="F:GTPase activator activity"/>
    <property type="evidence" value="ECO:0007669"/>
    <property type="project" value="UniProtKB-KW"/>
</dbReference>
<name>A7RZU7_NEMVE</name>
<keyword evidence="1" id="KW-0343">GTPase activation</keyword>
<dbReference type="SUPFAM" id="SSF50729">
    <property type="entry name" value="PH domain-like"/>
    <property type="match status" value="1"/>
</dbReference>
<dbReference type="PANTHER" id="PTHR23180">
    <property type="entry name" value="CENTAURIN/ARF"/>
    <property type="match status" value="1"/>
</dbReference>
<dbReference type="FunFam" id="1.10.220.150:FF:000009">
    <property type="entry name" value="stromal membrane-associated protein 1 isoform X1"/>
    <property type="match status" value="1"/>
</dbReference>
<reference evidence="9 10" key="1">
    <citation type="journal article" date="2007" name="Science">
        <title>Sea anemone genome reveals ancestral eumetazoan gene repertoire and genomic organization.</title>
        <authorList>
            <person name="Putnam N.H."/>
            <person name="Srivastava M."/>
            <person name="Hellsten U."/>
            <person name="Dirks B."/>
            <person name="Chapman J."/>
            <person name="Salamov A."/>
            <person name="Terry A."/>
            <person name="Shapiro H."/>
            <person name="Lindquist E."/>
            <person name="Kapitonov V.V."/>
            <person name="Jurka J."/>
            <person name="Genikhovich G."/>
            <person name="Grigoriev I.V."/>
            <person name="Lucas S.M."/>
            <person name="Steele R.E."/>
            <person name="Finnerty J.R."/>
            <person name="Technau U."/>
            <person name="Martindale M.Q."/>
            <person name="Rokhsar D.S."/>
        </authorList>
    </citation>
    <scope>NUCLEOTIDE SEQUENCE [LARGE SCALE GENOMIC DNA]</scope>
    <source>
        <strain evidence="10">CH2 X CH6</strain>
    </source>
</reference>
<evidence type="ECO:0000256" key="3">
    <source>
        <dbReference type="ARBA" id="ARBA00022771"/>
    </source>
</evidence>
<dbReference type="GO" id="GO:0005737">
    <property type="term" value="C:cytoplasm"/>
    <property type="evidence" value="ECO:0007669"/>
    <property type="project" value="InterPro"/>
</dbReference>